<evidence type="ECO:0000313" key="2">
    <source>
        <dbReference type="Proteomes" id="UP000652761"/>
    </source>
</evidence>
<dbReference type="EMBL" id="NMUH01001104">
    <property type="protein sequence ID" value="MQL88945.1"/>
    <property type="molecule type" value="Genomic_DNA"/>
</dbReference>
<dbReference type="AlphaFoldDB" id="A0A843UZA3"/>
<gene>
    <name evidence="1" type="ORF">Taro_021518</name>
</gene>
<keyword evidence="2" id="KW-1185">Reference proteome</keyword>
<name>A0A843UZA3_COLES</name>
<proteinExistence type="predicted"/>
<organism evidence="1 2">
    <name type="scientific">Colocasia esculenta</name>
    <name type="common">Wild taro</name>
    <name type="synonym">Arum esculentum</name>
    <dbReference type="NCBI Taxonomy" id="4460"/>
    <lineage>
        <taxon>Eukaryota</taxon>
        <taxon>Viridiplantae</taxon>
        <taxon>Streptophyta</taxon>
        <taxon>Embryophyta</taxon>
        <taxon>Tracheophyta</taxon>
        <taxon>Spermatophyta</taxon>
        <taxon>Magnoliopsida</taxon>
        <taxon>Liliopsida</taxon>
        <taxon>Araceae</taxon>
        <taxon>Aroideae</taxon>
        <taxon>Colocasieae</taxon>
        <taxon>Colocasia</taxon>
    </lineage>
</organism>
<sequence length="127" mass="14323">MEKHTRRHAFYDRPTTLRYLLEALKPLGQKAGARGKENQVENLPSGDPITCRILRLASTPLPPMATATLNVHILCRQDHAVDGNLSGRQQVNGHPWPPTPTELQQVVKSYFNDPTELTGFVPYLRTR</sequence>
<comment type="caution">
    <text evidence="1">The sequence shown here is derived from an EMBL/GenBank/DDBJ whole genome shotgun (WGS) entry which is preliminary data.</text>
</comment>
<evidence type="ECO:0000313" key="1">
    <source>
        <dbReference type="EMBL" id="MQL88945.1"/>
    </source>
</evidence>
<accession>A0A843UZA3</accession>
<protein>
    <submittedName>
        <fullName evidence="1">Uncharacterized protein</fullName>
    </submittedName>
</protein>
<dbReference type="Proteomes" id="UP000652761">
    <property type="component" value="Unassembled WGS sequence"/>
</dbReference>
<reference evidence="1" key="1">
    <citation type="submission" date="2017-07" db="EMBL/GenBank/DDBJ databases">
        <title>Taro Niue Genome Assembly and Annotation.</title>
        <authorList>
            <person name="Atibalentja N."/>
            <person name="Keating K."/>
            <person name="Fields C.J."/>
        </authorList>
    </citation>
    <scope>NUCLEOTIDE SEQUENCE</scope>
    <source>
        <strain evidence="1">Niue_2</strain>
        <tissue evidence="1">Leaf</tissue>
    </source>
</reference>